<dbReference type="OrthoDB" id="7776143at2759"/>
<name>A0A8H4W9T1_9HELO</name>
<evidence type="ECO:0008006" key="4">
    <source>
        <dbReference type="Google" id="ProtNLM"/>
    </source>
</evidence>
<dbReference type="PANTHER" id="PTHR35041:SF3">
    <property type="entry name" value="FORMYLMETHIONINE DEFORMYLASE-LIKE PROTEIN"/>
    <property type="match status" value="1"/>
</dbReference>
<comment type="caution">
    <text evidence="2">The sequence shown here is derived from an EMBL/GenBank/DDBJ whole genome shotgun (WGS) entry which is preliminary data.</text>
</comment>
<feature type="signal peptide" evidence="1">
    <location>
        <begin position="1"/>
        <end position="19"/>
    </location>
</feature>
<dbReference type="EMBL" id="JAAMPI010000043">
    <property type="protein sequence ID" value="KAF4636930.1"/>
    <property type="molecule type" value="Genomic_DNA"/>
</dbReference>
<proteinExistence type="predicted"/>
<dbReference type="Proteomes" id="UP000566819">
    <property type="component" value="Unassembled WGS sequence"/>
</dbReference>
<evidence type="ECO:0000313" key="2">
    <source>
        <dbReference type="EMBL" id="KAF4636930.1"/>
    </source>
</evidence>
<dbReference type="InterPro" id="IPR011042">
    <property type="entry name" value="6-blade_b-propeller_TolB-like"/>
</dbReference>
<keyword evidence="3" id="KW-1185">Reference proteome</keyword>
<accession>A0A8H4W9T1</accession>
<keyword evidence="1" id="KW-0732">Signal</keyword>
<protein>
    <recommendedName>
        <fullName evidence="4">Apple domain-containing protein</fullName>
    </recommendedName>
</protein>
<feature type="chain" id="PRO_5033994477" description="Apple domain-containing protein" evidence="1">
    <location>
        <begin position="20"/>
        <end position="1274"/>
    </location>
</feature>
<evidence type="ECO:0000313" key="3">
    <source>
        <dbReference type="Proteomes" id="UP000566819"/>
    </source>
</evidence>
<gene>
    <name evidence="2" type="ORF">G7Y89_g1166</name>
</gene>
<dbReference type="AlphaFoldDB" id="A0A8H4W9T1"/>
<dbReference type="Gene3D" id="2.120.10.30">
    <property type="entry name" value="TolB, C-terminal domain"/>
    <property type="match status" value="2"/>
</dbReference>
<dbReference type="PANTHER" id="PTHR35041">
    <property type="entry name" value="MEDIATOR OF RNA POLYMERASE II TRANSCRIPTION SUBUNIT 1"/>
    <property type="match status" value="1"/>
</dbReference>
<reference evidence="2 3" key="1">
    <citation type="submission" date="2020-03" db="EMBL/GenBank/DDBJ databases">
        <title>Draft Genome Sequence of Cudoniella acicularis.</title>
        <authorList>
            <person name="Buettner E."/>
            <person name="Kellner H."/>
        </authorList>
    </citation>
    <scope>NUCLEOTIDE SEQUENCE [LARGE SCALE GENOMIC DNA]</scope>
    <source>
        <strain evidence="2 3">DSM 108380</strain>
    </source>
</reference>
<organism evidence="2 3">
    <name type="scientific">Cudoniella acicularis</name>
    <dbReference type="NCBI Taxonomy" id="354080"/>
    <lineage>
        <taxon>Eukaryota</taxon>
        <taxon>Fungi</taxon>
        <taxon>Dikarya</taxon>
        <taxon>Ascomycota</taxon>
        <taxon>Pezizomycotina</taxon>
        <taxon>Leotiomycetes</taxon>
        <taxon>Helotiales</taxon>
        <taxon>Tricladiaceae</taxon>
        <taxon>Cudoniella</taxon>
    </lineage>
</organism>
<evidence type="ECO:0000256" key="1">
    <source>
        <dbReference type="SAM" id="SignalP"/>
    </source>
</evidence>
<sequence length="1274" mass="139197">MMLPIVFLLFLGIEGGVHARKDAKFRNEPRQLDFDRSSWTFAFTCTSSTGYWSGGPSAVASAMLNPPKSVSFDAYHFCSSIMQLTWGTTTTESGTSTITSSVQTVVESTKTISGSPATKTAAPIITPGPLRERAIDSGGVPDYLDSYYLGNIDWACSCIITSASPVVWVTITKTAPDLAYTTTTVTQTSTHVNTVIGVANARKDGKLRNEQRFNPERPVWTIDATYTLSNIAAASSAMLHPPSPTTFDACHFCSSLFQITVARTTTITPVGPPTGTSTIKASVQAVVTDTTTEHEYVPFVPAKIRSSNSEKLYWTIPALAWEDFTISMLQNDTSGTDCQQICLKNADCKAFQVFDARLTIDDNADFYAYCDSRSELRDGLFGSGVDYGKSVPRRKTRFSSYRRNLMRSPSLPGMELTLFFLAAFRGLSGLVKAQNSTNFNTTLNSTFSTTSPRNVRIDTGTHGSKVEKFHYYYDQWPIGLAISRTGRVFICYTRGTYAYMFGEVINTTVEAAYPSLELNTPPGGLYNISNGIQFGNNDPNTFISVQALYITPDSTLWVLDTGHPTINESQALSMPYAAPGGPKLVSTNLSNNSISRTYTLPPTVHYPDSYMNDKGSPLEFQQEGLDGAELITGMVPIFSLYHPQLKCGDSSTILQTTPYVRDPRIIWPDSANVGFDGYIYFNINQLPYQPDWNDGIDGRQYPGLVLRTNYFFLALRMLCRPSIMDRQYWIQAEESDKCNGSPCARAKPICFANKTSVAMDFIRRRSLAPPVKRKAYKISTLNDAFSLPFSPLLFINLELVKGAKLGLLLGIFSSLLFISGLTPTATLSIVPKSREFNVTDSDTYDIGSIPVPDYNSSIRRSIREQHTDSTTQPSPEMFKIASQTAPIILHGNDDGYNGASAKVDPARNWEATVSAAFDGTQQLWIQTANSSLVCTLVNASFSIEFNDTNGLGVITSQSIDVLQNENTFSNGINLGTDLVEEDNKKIAYFNMFIALGNMIFGNISLENDINCVEDAIKGNLCNSTTYIAEDSTQTLSTGLIAWDEIANKLLARPALNAPNIFQLALACSAYRTLRNMSRALLLTLTTPNVYEYDNSNLLVSYSAVITVILKAIAFGVYSLNENGVYHDTSFSTFMVTTRNGELGTMAAKEGTCLGNVKGIKDRRLIFGVLTGGEGGGSREENFPREKGPIAEQLQRPYAEIELKAAPDIKVQIATMGLFEGGEGGGEEVGDEEMGEGVVGGVSCAEDKVGNFAADSGFDSGFGGEVTRDRFELLG</sequence>